<dbReference type="Proteomes" id="UP001215280">
    <property type="component" value="Unassembled WGS sequence"/>
</dbReference>
<dbReference type="AlphaFoldDB" id="A0AAD7MYP1"/>
<sequence>MNIWKREVPKIGGSAAGFIAVVVLLVVIILASTATIFYLLRDNELTPRDRTLNTHAPRLRTLFGRGVPSTSQGRGGWIQASGDAWEADEADRREMSMHPSVGPVPVDAPFRPPPITDPFASDSSMWYGGASSYAPSHSAMSRSDSRADSMPFSRTDDSTSRFADPRSTSPQSTSTARTPKRVRPESAVTGSDWEAAASRGHDREEQDGDASGDERSRTRAQRHFSVESAESGVSVHTFEGGTKFLEGL</sequence>
<name>A0AAD7MYP1_9AGAR</name>
<organism evidence="3 4">
    <name type="scientific">Mycena maculata</name>
    <dbReference type="NCBI Taxonomy" id="230809"/>
    <lineage>
        <taxon>Eukaryota</taxon>
        <taxon>Fungi</taxon>
        <taxon>Dikarya</taxon>
        <taxon>Basidiomycota</taxon>
        <taxon>Agaricomycotina</taxon>
        <taxon>Agaricomycetes</taxon>
        <taxon>Agaricomycetidae</taxon>
        <taxon>Agaricales</taxon>
        <taxon>Marasmiineae</taxon>
        <taxon>Mycenaceae</taxon>
        <taxon>Mycena</taxon>
    </lineage>
</organism>
<keyword evidence="2" id="KW-0472">Membrane</keyword>
<keyword evidence="4" id="KW-1185">Reference proteome</keyword>
<dbReference type="EMBL" id="JARJLG010000140">
    <property type="protein sequence ID" value="KAJ7737859.1"/>
    <property type="molecule type" value="Genomic_DNA"/>
</dbReference>
<keyword evidence="2" id="KW-1133">Transmembrane helix</keyword>
<proteinExistence type="predicted"/>
<reference evidence="3" key="1">
    <citation type="submission" date="2023-03" db="EMBL/GenBank/DDBJ databases">
        <title>Massive genome expansion in bonnet fungi (Mycena s.s.) driven by repeated elements and novel gene families across ecological guilds.</title>
        <authorList>
            <consortium name="Lawrence Berkeley National Laboratory"/>
            <person name="Harder C.B."/>
            <person name="Miyauchi S."/>
            <person name="Viragh M."/>
            <person name="Kuo A."/>
            <person name="Thoen E."/>
            <person name="Andreopoulos B."/>
            <person name="Lu D."/>
            <person name="Skrede I."/>
            <person name="Drula E."/>
            <person name="Henrissat B."/>
            <person name="Morin E."/>
            <person name="Kohler A."/>
            <person name="Barry K."/>
            <person name="LaButti K."/>
            <person name="Morin E."/>
            <person name="Salamov A."/>
            <person name="Lipzen A."/>
            <person name="Mereny Z."/>
            <person name="Hegedus B."/>
            <person name="Baldrian P."/>
            <person name="Stursova M."/>
            <person name="Weitz H."/>
            <person name="Taylor A."/>
            <person name="Grigoriev I.V."/>
            <person name="Nagy L.G."/>
            <person name="Martin F."/>
            <person name="Kauserud H."/>
        </authorList>
    </citation>
    <scope>NUCLEOTIDE SEQUENCE</scope>
    <source>
        <strain evidence="3">CBHHK188m</strain>
    </source>
</reference>
<protein>
    <submittedName>
        <fullName evidence="3">Uncharacterized protein</fullName>
    </submittedName>
</protein>
<gene>
    <name evidence="3" type="ORF">DFH07DRAFT_841499</name>
</gene>
<keyword evidence="2" id="KW-0812">Transmembrane</keyword>
<evidence type="ECO:0000256" key="1">
    <source>
        <dbReference type="SAM" id="MobiDB-lite"/>
    </source>
</evidence>
<evidence type="ECO:0000256" key="2">
    <source>
        <dbReference type="SAM" id="Phobius"/>
    </source>
</evidence>
<evidence type="ECO:0000313" key="4">
    <source>
        <dbReference type="Proteomes" id="UP001215280"/>
    </source>
</evidence>
<evidence type="ECO:0000313" key="3">
    <source>
        <dbReference type="EMBL" id="KAJ7737859.1"/>
    </source>
</evidence>
<feature type="region of interest" description="Disordered" evidence="1">
    <location>
        <begin position="96"/>
        <end position="115"/>
    </location>
</feature>
<feature type="compositionally biased region" description="Polar residues" evidence="1">
    <location>
        <begin position="166"/>
        <end position="177"/>
    </location>
</feature>
<feature type="region of interest" description="Disordered" evidence="1">
    <location>
        <begin position="132"/>
        <end position="234"/>
    </location>
</feature>
<accession>A0AAD7MYP1</accession>
<comment type="caution">
    <text evidence="3">The sequence shown here is derived from an EMBL/GenBank/DDBJ whole genome shotgun (WGS) entry which is preliminary data.</text>
</comment>
<feature type="transmembrane region" description="Helical" evidence="2">
    <location>
        <begin position="15"/>
        <end position="40"/>
    </location>
</feature>